<dbReference type="InterPro" id="IPR050155">
    <property type="entry name" value="HAD-like_hydrolase_sf"/>
</dbReference>
<dbReference type="SFLD" id="SFLDS00003">
    <property type="entry name" value="Haloacid_Dehalogenase"/>
    <property type="match status" value="1"/>
</dbReference>
<accession>A0A544UAN3</accession>
<dbReference type="Proteomes" id="UP000317944">
    <property type="component" value="Unassembled WGS sequence"/>
</dbReference>
<dbReference type="CDD" id="cd01427">
    <property type="entry name" value="HAD_like"/>
    <property type="match status" value="1"/>
</dbReference>
<comment type="caution">
    <text evidence="3">The sequence shown here is derived from an EMBL/GenBank/DDBJ whole genome shotgun (WGS) entry which is preliminary data.</text>
</comment>
<evidence type="ECO:0000313" key="4">
    <source>
        <dbReference type="Proteomes" id="UP000317944"/>
    </source>
</evidence>
<dbReference type="RefSeq" id="WP_142510045.1">
    <property type="nucleotide sequence ID" value="NZ_SADV01000019.1"/>
</dbReference>
<dbReference type="InterPro" id="IPR036412">
    <property type="entry name" value="HAD-like_sf"/>
</dbReference>
<gene>
    <name evidence="3" type="ORF">C7Y47_18240</name>
</gene>
<proteinExistence type="predicted"/>
<dbReference type="SUPFAM" id="SSF56784">
    <property type="entry name" value="HAD-like"/>
    <property type="match status" value="1"/>
</dbReference>
<dbReference type="OrthoDB" id="2081981at2"/>
<dbReference type="AlphaFoldDB" id="A0A544UAN3"/>
<organism evidence="3 4">
    <name type="scientific">Lysinibacillus sphaericus</name>
    <name type="common">Bacillus sphaericus</name>
    <dbReference type="NCBI Taxonomy" id="1421"/>
    <lineage>
        <taxon>Bacteria</taxon>
        <taxon>Bacillati</taxon>
        <taxon>Bacillota</taxon>
        <taxon>Bacilli</taxon>
        <taxon>Bacillales</taxon>
        <taxon>Bacillaceae</taxon>
        <taxon>Lysinibacillus</taxon>
    </lineage>
</organism>
<protein>
    <submittedName>
        <fullName evidence="3">HAD family hydrolase</fullName>
    </submittedName>
</protein>
<dbReference type="PANTHER" id="PTHR43434:SF1">
    <property type="entry name" value="PHOSPHOGLYCOLATE PHOSPHATASE"/>
    <property type="match status" value="1"/>
</dbReference>
<evidence type="ECO:0000313" key="3">
    <source>
        <dbReference type="EMBL" id="TQR29288.1"/>
    </source>
</evidence>
<evidence type="ECO:0000256" key="1">
    <source>
        <dbReference type="ARBA" id="ARBA00022801"/>
    </source>
</evidence>
<dbReference type="InterPro" id="IPR023214">
    <property type="entry name" value="HAD_sf"/>
</dbReference>
<dbReference type="GO" id="GO:0008967">
    <property type="term" value="F:phosphoglycolate phosphatase activity"/>
    <property type="evidence" value="ECO:0007669"/>
    <property type="project" value="TreeGrafter"/>
</dbReference>
<keyword evidence="1 3" id="KW-0378">Hydrolase</keyword>
<dbReference type="Gene3D" id="3.40.50.1000">
    <property type="entry name" value="HAD superfamily/HAD-like"/>
    <property type="match status" value="1"/>
</dbReference>
<dbReference type="Pfam" id="PF00702">
    <property type="entry name" value="Hydrolase"/>
    <property type="match status" value="1"/>
</dbReference>
<dbReference type="EMBL" id="SADV01000019">
    <property type="protein sequence ID" value="TQR29288.1"/>
    <property type="molecule type" value="Genomic_DNA"/>
</dbReference>
<keyword evidence="2" id="KW-0460">Magnesium</keyword>
<dbReference type="GO" id="GO:0006281">
    <property type="term" value="P:DNA repair"/>
    <property type="evidence" value="ECO:0007669"/>
    <property type="project" value="TreeGrafter"/>
</dbReference>
<reference evidence="3 4" key="1">
    <citation type="submission" date="2018-03" db="EMBL/GenBank/DDBJ databases">
        <title>Aerobic endospore-forming bacteria genome sequencing and assembly.</title>
        <authorList>
            <person name="Cavalcante D.A."/>
            <person name="Driks A."/>
            <person name="Putonti C."/>
            <person name="De-Souza M.T."/>
        </authorList>
    </citation>
    <scope>NUCLEOTIDE SEQUENCE [LARGE SCALE GENOMIC DNA]</scope>
    <source>
        <strain evidence="3 4">SDF0037</strain>
    </source>
</reference>
<evidence type="ECO:0000256" key="2">
    <source>
        <dbReference type="ARBA" id="ARBA00022842"/>
    </source>
</evidence>
<name>A0A544UAN3_LYSSH</name>
<dbReference type="PANTHER" id="PTHR43434">
    <property type="entry name" value="PHOSPHOGLYCOLATE PHOSPHATASE"/>
    <property type="match status" value="1"/>
</dbReference>
<dbReference type="SFLD" id="SFLDG01129">
    <property type="entry name" value="C1.5:_HAD__Beta-PGM__Phosphata"/>
    <property type="match status" value="1"/>
</dbReference>
<sequence>MWKNNIKVLIFDMDGTLYQEDSFLERYITYMLDDRYSDKEIERVINEVYDILNGKHSVSLGHYYDFATNSIFTHSELVPNCAFDWDGQKLNHHFSRESQLFYIGDPWCIAYLFGEKLGISEETRTNAYSRVRAEMLTADYEIPKSESLVEVLKNIDVEMKVLLTNAPFESGEVFLEYLEVLPYFDQAIYDGKKPNGMEQVLKMLMEKGYKPEEILSIGDNPINDLYPARKLGARTIFISDYRQVDQTPWDHKVHTIDELVSFLQQFKKREL</sequence>